<protein>
    <submittedName>
        <fullName evidence="2">ASCH domain-containing protein</fullName>
    </submittedName>
</protein>
<dbReference type="RefSeq" id="WP_264788271.1">
    <property type="nucleotide sequence ID" value="NZ_AP026867.1"/>
</dbReference>
<dbReference type="InterPro" id="IPR015947">
    <property type="entry name" value="PUA-like_sf"/>
</dbReference>
<feature type="domain" description="ASCH" evidence="1">
    <location>
        <begin position="32"/>
        <end position="155"/>
    </location>
</feature>
<reference evidence="2" key="1">
    <citation type="submission" date="2022-09" db="EMBL/GenBank/DDBJ databases">
        <title>Aureispira anguillicida sp. nov., isolated from Leptocephalus of Japanese eel Anguilla japonica.</title>
        <authorList>
            <person name="Yuasa K."/>
            <person name="Mekata T."/>
            <person name="Ikunari K."/>
        </authorList>
    </citation>
    <scope>NUCLEOTIDE SEQUENCE</scope>
    <source>
        <strain evidence="2">EL160426</strain>
    </source>
</reference>
<dbReference type="Gene3D" id="3.10.400.10">
    <property type="entry name" value="Sulfate adenylyltransferase"/>
    <property type="match status" value="1"/>
</dbReference>
<accession>A0A915YH80</accession>
<dbReference type="PIRSF" id="PIRSF021320">
    <property type="entry name" value="DUF984"/>
    <property type="match status" value="1"/>
</dbReference>
<keyword evidence="3" id="KW-1185">Reference proteome</keyword>
<gene>
    <name evidence="2" type="ORF">AsAng_0036560</name>
</gene>
<dbReference type="CDD" id="cd06553">
    <property type="entry name" value="ASCH_Ef3133_like"/>
    <property type="match status" value="1"/>
</dbReference>
<evidence type="ECO:0000313" key="2">
    <source>
        <dbReference type="EMBL" id="BDS12931.1"/>
    </source>
</evidence>
<dbReference type="EMBL" id="AP026867">
    <property type="protein sequence ID" value="BDS12931.1"/>
    <property type="molecule type" value="Genomic_DNA"/>
</dbReference>
<dbReference type="SUPFAM" id="SSF88697">
    <property type="entry name" value="PUA domain-like"/>
    <property type="match status" value="1"/>
</dbReference>
<dbReference type="AlphaFoldDB" id="A0A915YH80"/>
<dbReference type="InterPro" id="IPR009326">
    <property type="entry name" value="DUF984"/>
</dbReference>
<dbReference type="KEGG" id="aup:AsAng_0036560"/>
<evidence type="ECO:0000313" key="3">
    <source>
        <dbReference type="Proteomes" id="UP001060919"/>
    </source>
</evidence>
<proteinExistence type="predicted"/>
<dbReference type="Proteomes" id="UP001060919">
    <property type="component" value="Chromosome"/>
</dbReference>
<name>A0A915YH80_9BACT</name>
<organism evidence="2 3">
    <name type="scientific">Aureispira anguillae</name>
    <dbReference type="NCBI Taxonomy" id="2864201"/>
    <lineage>
        <taxon>Bacteria</taxon>
        <taxon>Pseudomonadati</taxon>
        <taxon>Bacteroidota</taxon>
        <taxon>Saprospiria</taxon>
        <taxon>Saprospirales</taxon>
        <taxon>Saprospiraceae</taxon>
        <taxon>Aureispira</taxon>
    </lineage>
</organism>
<dbReference type="Pfam" id="PF04266">
    <property type="entry name" value="ASCH"/>
    <property type="match status" value="1"/>
</dbReference>
<dbReference type="PANTHER" id="PTHR39203">
    <property type="entry name" value="CYTOPLASMIC PROTEIN-RELATED"/>
    <property type="match status" value="1"/>
</dbReference>
<dbReference type="PANTHER" id="PTHR39203:SF1">
    <property type="entry name" value="CYTOPLASMIC PROTEIN"/>
    <property type="match status" value="1"/>
</dbReference>
<evidence type="ECO:0000259" key="1">
    <source>
        <dbReference type="SMART" id="SM01022"/>
    </source>
</evidence>
<sequence>MTDQIHKSVPAMWFSFVAENIEHSHTSMPDSFYLGTNKEHADTCAMLIKAGLKTASSGALASYLHYQAPVPAEGDLAIITNWEGEAQCIIQTTEVEIIPFNEVNEDYALKEGEGDQTLTYWKKVHWDFFSKDLASFGELPEEDMMVICEQFEVIYQL</sequence>
<dbReference type="InterPro" id="IPR007374">
    <property type="entry name" value="ASCH_domain"/>
</dbReference>
<dbReference type="SMART" id="SM01022">
    <property type="entry name" value="ASCH"/>
    <property type="match status" value="1"/>
</dbReference>